<reference evidence="1 2" key="1">
    <citation type="journal article" date="2019" name="Sci. Rep.">
        <title>Orb-weaving spider Araneus ventricosus genome elucidates the spidroin gene catalogue.</title>
        <authorList>
            <person name="Kono N."/>
            <person name="Nakamura H."/>
            <person name="Ohtoshi R."/>
            <person name="Moran D.A.P."/>
            <person name="Shinohara A."/>
            <person name="Yoshida Y."/>
            <person name="Fujiwara M."/>
            <person name="Mori M."/>
            <person name="Tomita M."/>
            <person name="Arakawa K."/>
        </authorList>
    </citation>
    <scope>NUCLEOTIDE SEQUENCE [LARGE SCALE GENOMIC DNA]</scope>
</reference>
<sequence length="104" mass="12180">MPRCKHDSWSFPRCWGSLDLRKDEVDVPSSVTVVPFTLPELGRDGMKILFQVAPRCWILCWDPFQGSFLGEKIRCLVTRMSNMRFNPAEFNVWRVEKDVVTILF</sequence>
<evidence type="ECO:0000313" key="2">
    <source>
        <dbReference type="Proteomes" id="UP000499080"/>
    </source>
</evidence>
<name>A0A4Y2FDF5_ARAVE</name>
<dbReference type="Proteomes" id="UP000499080">
    <property type="component" value="Unassembled WGS sequence"/>
</dbReference>
<evidence type="ECO:0000313" key="1">
    <source>
        <dbReference type="EMBL" id="GBM38359.1"/>
    </source>
</evidence>
<proteinExistence type="predicted"/>
<protein>
    <submittedName>
        <fullName evidence="1">Uncharacterized protein</fullName>
    </submittedName>
</protein>
<keyword evidence="2" id="KW-1185">Reference proteome</keyword>
<dbReference type="EMBL" id="BGPR01000866">
    <property type="protein sequence ID" value="GBM38359.1"/>
    <property type="molecule type" value="Genomic_DNA"/>
</dbReference>
<gene>
    <name evidence="1" type="ORF">AVEN_75995_1</name>
</gene>
<accession>A0A4Y2FDF5</accession>
<dbReference type="AlphaFoldDB" id="A0A4Y2FDF5"/>
<comment type="caution">
    <text evidence="1">The sequence shown here is derived from an EMBL/GenBank/DDBJ whole genome shotgun (WGS) entry which is preliminary data.</text>
</comment>
<organism evidence="1 2">
    <name type="scientific">Araneus ventricosus</name>
    <name type="common">Orbweaver spider</name>
    <name type="synonym">Epeira ventricosa</name>
    <dbReference type="NCBI Taxonomy" id="182803"/>
    <lineage>
        <taxon>Eukaryota</taxon>
        <taxon>Metazoa</taxon>
        <taxon>Ecdysozoa</taxon>
        <taxon>Arthropoda</taxon>
        <taxon>Chelicerata</taxon>
        <taxon>Arachnida</taxon>
        <taxon>Araneae</taxon>
        <taxon>Araneomorphae</taxon>
        <taxon>Entelegynae</taxon>
        <taxon>Araneoidea</taxon>
        <taxon>Araneidae</taxon>
        <taxon>Araneus</taxon>
    </lineage>
</organism>